<keyword evidence="3 6" id="KW-1133">Transmembrane helix</keyword>
<dbReference type="GO" id="GO:0022857">
    <property type="term" value="F:transmembrane transporter activity"/>
    <property type="evidence" value="ECO:0007669"/>
    <property type="project" value="InterPro"/>
</dbReference>
<feature type="transmembrane region" description="Helical" evidence="6">
    <location>
        <begin position="68"/>
        <end position="89"/>
    </location>
</feature>
<feature type="transmembrane region" description="Helical" evidence="6">
    <location>
        <begin position="28"/>
        <end position="47"/>
    </location>
</feature>
<comment type="caution">
    <text evidence="7">The sequence shown here is derived from an EMBL/GenBank/DDBJ whole genome shotgun (WGS) entry which is preliminary data.</text>
</comment>
<keyword evidence="4 6" id="KW-0472">Membrane</keyword>
<name>A0A0K9XJH9_9ACTN</name>
<dbReference type="AlphaFoldDB" id="A0A0K9XJH9"/>
<evidence type="ECO:0008006" key="9">
    <source>
        <dbReference type="Google" id="ProtNLM"/>
    </source>
</evidence>
<sequence length="418" mass="43697">MGLACATGCLALIAAVNLLPARLFVRLVLGLAVWKVVFPVLVVVALFRSGVDFHPALHQRRDGGGGAAAMSGLVSSGVLFAYIGFQAPLDFAGNVKREGIGEEARLRRAVYGTLAGAVVLYCAAQVAVLGHPGLAGINAGDPASLLRVADELRWPRPVVLTDALVAPLGSGLVFAYALTREVAALSAAHLTHRKLQTVGGTFLTVRGRPYEVYWKVLLVNFVLGTLLLFGVHGAWRTVTSMNGILTLVVYAMPGVVLVALNPACSGRRRVVRGILARTGFLAIALALYWAEGGDLTCGMTALLLGVVLLLGLPSLARSALPVVGRGVYDAKEQLTLLRRWRTDPAAGAAVLLLGYLGALTLLRSLTEEGAADVRAGASLCVLALAAAVFEGLVRLSRRHGRPDPSAVPRRDAAGSVSS</sequence>
<dbReference type="PANTHER" id="PTHR47547:SF1">
    <property type="entry name" value="ASPARTATE-PROTON SYMPORTER"/>
    <property type="match status" value="1"/>
</dbReference>
<dbReference type="STRING" id="1678637.AC230_07145"/>
<proteinExistence type="predicted"/>
<feature type="transmembrane region" description="Helical" evidence="6">
    <location>
        <begin position="274"/>
        <end position="290"/>
    </location>
</feature>
<feature type="transmembrane region" description="Helical" evidence="6">
    <location>
        <begin position="345"/>
        <end position="363"/>
    </location>
</feature>
<dbReference type="RefSeq" id="WP_049715193.1">
    <property type="nucleotide sequence ID" value="NZ_LFXA01000003.1"/>
</dbReference>
<dbReference type="Pfam" id="PF13520">
    <property type="entry name" value="AA_permease_2"/>
    <property type="match status" value="1"/>
</dbReference>
<evidence type="ECO:0000256" key="3">
    <source>
        <dbReference type="ARBA" id="ARBA00022989"/>
    </source>
</evidence>
<dbReference type="InterPro" id="IPR002293">
    <property type="entry name" value="AA/rel_permease1"/>
</dbReference>
<evidence type="ECO:0000256" key="5">
    <source>
        <dbReference type="SAM" id="MobiDB-lite"/>
    </source>
</evidence>
<reference evidence="8" key="1">
    <citation type="submission" date="2015-07" db="EMBL/GenBank/DDBJ databases">
        <title>Draft genome sequence of Streptomyces sp. CMAA 1322, a bacterium isolated from Caatinga biome, from dry forest semiarid of Brazil.</title>
        <authorList>
            <person name="Santos S.N."/>
            <person name="Gacesa R."/>
            <person name="Taketani R.G."/>
            <person name="Long P.F."/>
            <person name="Melo I.S."/>
        </authorList>
    </citation>
    <scope>NUCLEOTIDE SEQUENCE [LARGE SCALE GENOMIC DNA]</scope>
    <source>
        <strain evidence="8">CMAA 1322</strain>
    </source>
</reference>
<evidence type="ECO:0000313" key="7">
    <source>
        <dbReference type="EMBL" id="KNB53216.1"/>
    </source>
</evidence>
<evidence type="ECO:0000313" key="8">
    <source>
        <dbReference type="Proteomes" id="UP000037288"/>
    </source>
</evidence>
<evidence type="ECO:0000256" key="1">
    <source>
        <dbReference type="ARBA" id="ARBA00004141"/>
    </source>
</evidence>
<evidence type="ECO:0000256" key="4">
    <source>
        <dbReference type="ARBA" id="ARBA00023136"/>
    </source>
</evidence>
<feature type="region of interest" description="Disordered" evidence="5">
    <location>
        <begin position="398"/>
        <end position="418"/>
    </location>
</feature>
<keyword evidence="2 6" id="KW-0812">Transmembrane</keyword>
<feature type="transmembrane region" description="Helical" evidence="6">
    <location>
        <begin position="302"/>
        <end position="324"/>
    </location>
</feature>
<organism evidence="7 8">
    <name type="scientific">Streptomyces caatingaensis</name>
    <dbReference type="NCBI Taxonomy" id="1678637"/>
    <lineage>
        <taxon>Bacteria</taxon>
        <taxon>Bacillati</taxon>
        <taxon>Actinomycetota</taxon>
        <taxon>Actinomycetes</taxon>
        <taxon>Kitasatosporales</taxon>
        <taxon>Streptomycetaceae</taxon>
        <taxon>Streptomyces</taxon>
    </lineage>
</organism>
<feature type="transmembrane region" description="Helical" evidence="6">
    <location>
        <begin position="241"/>
        <end position="262"/>
    </location>
</feature>
<dbReference type="InterPro" id="IPR052962">
    <property type="entry name" value="AA_Transporter_AGT"/>
</dbReference>
<dbReference type="Gene3D" id="1.20.1740.10">
    <property type="entry name" value="Amino acid/polyamine transporter I"/>
    <property type="match status" value="1"/>
</dbReference>
<comment type="subcellular location">
    <subcellularLocation>
        <location evidence="1">Membrane</location>
        <topology evidence="1">Multi-pass membrane protein</topology>
    </subcellularLocation>
</comment>
<accession>A0A0K9XJH9</accession>
<dbReference type="PANTHER" id="PTHR47547">
    <property type="match status" value="1"/>
</dbReference>
<protein>
    <recommendedName>
        <fullName evidence="9">Amino acid permease</fullName>
    </recommendedName>
</protein>
<evidence type="ECO:0000256" key="6">
    <source>
        <dbReference type="SAM" id="Phobius"/>
    </source>
</evidence>
<feature type="transmembrane region" description="Helical" evidence="6">
    <location>
        <begin position="212"/>
        <end position="235"/>
    </location>
</feature>
<dbReference type="EMBL" id="LFXA01000003">
    <property type="protein sequence ID" value="KNB53216.1"/>
    <property type="molecule type" value="Genomic_DNA"/>
</dbReference>
<feature type="transmembrane region" description="Helical" evidence="6">
    <location>
        <begin position="109"/>
        <end position="129"/>
    </location>
</feature>
<dbReference type="PATRIC" id="fig|1678637.3.peg.1553"/>
<keyword evidence="8" id="KW-1185">Reference proteome</keyword>
<evidence type="ECO:0000256" key="2">
    <source>
        <dbReference type="ARBA" id="ARBA00022692"/>
    </source>
</evidence>
<dbReference type="Proteomes" id="UP000037288">
    <property type="component" value="Unassembled WGS sequence"/>
</dbReference>
<dbReference type="GO" id="GO:0016020">
    <property type="term" value="C:membrane"/>
    <property type="evidence" value="ECO:0007669"/>
    <property type="project" value="UniProtKB-SubCell"/>
</dbReference>
<dbReference type="OrthoDB" id="9762947at2"/>
<gene>
    <name evidence="7" type="ORF">AC230_07145</name>
</gene>
<feature type="transmembrane region" description="Helical" evidence="6">
    <location>
        <begin position="375"/>
        <end position="393"/>
    </location>
</feature>